<sequence length="53" mass="6009">MVAAIHSYLHGVINEIEDHGFLKRSRHVSWDDGLSPLSRAVEIIQNRRLDAGK</sequence>
<gene>
    <name evidence="1" type="ORF">SDC9_210494</name>
</gene>
<protein>
    <submittedName>
        <fullName evidence="1">Uncharacterized protein</fullName>
    </submittedName>
</protein>
<evidence type="ECO:0000313" key="1">
    <source>
        <dbReference type="EMBL" id="MPN62741.1"/>
    </source>
</evidence>
<reference evidence="1" key="1">
    <citation type="submission" date="2019-08" db="EMBL/GenBank/DDBJ databases">
        <authorList>
            <person name="Kucharzyk K."/>
            <person name="Murdoch R.W."/>
            <person name="Higgins S."/>
            <person name="Loffler F."/>
        </authorList>
    </citation>
    <scope>NUCLEOTIDE SEQUENCE</scope>
</reference>
<dbReference type="AlphaFoldDB" id="A0A645JGK0"/>
<comment type="caution">
    <text evidence="1">The sequence shown here is derived from an EMBL/GenBank/DDBJ whole genome shotgun (WGS) entry which is preliminary data.</text>
</comment>
<name>A0A645JGK0_9ZZZZ</name>
<organism evidence="1">
    <name type="scientific">bioreactor metagenome</name>
    <dbReference type="NCBI Taxonomy" id="1076179"/>
    <lineage>
        <taxon>unclassified sequences</taxon>
        <taxon>metagenomes</taxon>
        <taxon>ecological metagenomes</taxon>
    </lineage>
</organism>
<dbReference type="EMBL" id="VSSQ01141221">
    <property type="protein sequence ID" value="MPN62741.1"/>
    <property type="molecule type" value="Genomic_DNA"/>
</dbReference>
<proteinExistence type="predicted"/>
<accession>A0A645JGK0</accession>